<feature type="compositionally biased region" description="Basic and acidic residues" evidence="1">
    <location>
        <begin position="257"/>
        <end position="267"/>
    </location>
</feature>
<dbReference type="EMBL" id="JALJOQ010000048">
    <property type="protein sequence ID" value="KAK9804661.1"/>
    <property type="molecule type" value="Genomic_DNA"/>
</dbReference>
<name>A0AAW1P8C8_9CHLO</name>
<sequence length="288" mass="31658">MAEQSSRQAGFWTAWQERATGCTKEQARSVIKELVMRLKQEGYSPSREEFVAIQTSMTGLSLGPGMMAFGTGLPTWGVMRLLLKRRGLAVPAIVTVAAYSMGQLYTPAAAVVSLAELSAPLGPEVRALVREQSINPKILRGLPRDLARGPRLIPGPLWGTDPEAMDASLLPDWRSGDGDVPAGAEDDEARQSRAWHEHADSADAQDSYGSSEGAEASPDMRDMPALDLGWDESEADLQTGQNNPKDNSLRGRRQRHVRDPLRARNAEPDAQLDDYFDHRWDNQGRPRS</sequence>
<organism evidence="2 3">
    <name type="scientific">Symbiochloris irregularis</name>
    <dbReference type="NCBI Taxonomy" id="706552"/>
    <lineage>
        <taxon>Eukaryota</taxon>
        <taxon>Viridiplantae</taxon>
        <taxon>Chlorophyta</taxon>
        <taxon>core chlorophytes</taxon>
        <taxon>Trebouxiophyceae</taxon>
        <taxon>Trebouxiales</taxon>
        <taxon>Trebouxiaceae</taxon>
        <taxon>Symbiochloris</taxon>
    </lineage>
</organism>
<comment type="caution">
    <text evidence="2">The sequence shown here is derived from an EMBL/GenBank/DDBJ whole genome shotgun (WGS) entry which is preliminary data.</text>
</comment>
<feature type="compositionally biased region" description="Polar residues" evidence="1">
    <location>
        <begin position="236"/>
        <end position="246"/>
    </location>
</feature>
<dbReference type="Proteomes" id="UP001465755">
    <property type="component" value="Unassembled WGS sequence"/>
</dbReference>
<reference evidence="2 3" key="1">
    <citation type="journal article" date="2024" name="Nat. Commun.">
        <title>Phylogenomics reveals the evolutionary origins of lichenization in chlorophyte algae.</title>
        <authorList>
            <person name="Puginier C."/>
            <person name="Libourel C."/>
            <person name="Otte J."/>
            <person name="Skaloud P."/>
            <person name="Haon M."/>
            <person name="Grisel S."/>
            <person name="Petersen M."/>
            <person name="Berrin J.G."/>
            <person name="Delaux P.M."/>
            <person name="Dal Grande F."/>
            <person name="Keller J."/>
        </authorList>
    </citation>
    <scope>NUCLEOTIDE SEQUENCE [LARGE SCALE GENOMIC DNA]</scope>
    <source>
        <strain evidence="2 3">SAG 2036</strain>
    </source>
</reference>
<evidence type="ECO:0000256" key="1">
    <source>
        <dbReference type="SAM" id="MobiDB-lite"/>
    </source>
</evidence>
<protein>
    <submittedName>
        <fullName evidence="2">Uncharacterized protein</fullName>
    </submittedName>
</protein>
<feature type="region of interest" description="Disordered" evidence="1">
    <location>
        <begin position="153"/>
        <end position="288"/>
    </location>
</feature>
<feature type="compositionally biased region" description="Basic and acidic residues" evidence="1">
    <location>
        <begin position="189"/>
        <end position="201"/>
    </location>
</feature>
<evidence type="ECO:0000313" key="2">
    <source>
        <dbReference type="EMBL" id="KAK9804661.1"/>
    </source>
</evidence>
<evidence type="ECO:0000313" key="3">
    <source>
        <dbReference type="Proteomes" id="UP001465755"/>
    </source>
</evidence>
<accession>A0AAW1P8C8</accession>
<keyword evidence="3" id="KW-1185">Reference proteome</keyword>
<dbReference type="AlphaFoldDB" id="A0AAW1P8C8"/>
<proteinExistence type="predicted"/>
<gene>
    <name evidence="2" type="ORF">WJX73_006941</name>
</gene>
<feature type="compositionally biased region" description="Basic and acidic residues" evidence="1">
    <location>
        <begin position="275"/>
        <end position="288"/>
    </location>
</feature>